<dbReference type="SUPFAM" id="SSF57667">
    <property type="entry name" value="beta-beta-alpha zinc fingers"/>
    <property type="match status" value="5"/>
</dbReference>
<feature type="domain" description="C2H2-type" evidence="7">
    <location>
        <begin position="230"/>
        <end position="257"/>
    </location>
</feature>
<dbReference type="EMBL" id="JABSTV010001250">
    <property type="protein sequence ID" value="KAH7957066.1"/>
    <property type="molecule type" value="Genomic_DNA"/>
</dbReference>
<feature type="region of interest" description="Disordered" evidence="6">
    <location>
        <begin position="28"/>
        <end position="49"/>
    </location>
</feature>
<dbReference type="GO" id="GO:0008270">
    <property type="term" value="F:zinc ion binding"/>
    <property type="evidence" value="ECO:0007669"/>
    <property type="project" value="UniProtKB-KW"/>
</dbReference>
<dbReference type="Pfam" id="PF00096">
    <property type="entry name" value="zf-C2H2"/>
    <property type="match status" value="3"/>
</dbReference>
<evidence type="ECO:0000256" key="2">
    <source>
        <dbReference type="ARBA" id="ARBA00022737"/>
    </source>
</evidence>
<feature type="domain" description="C2H2-type" evidence="7">
    <location>
        <begin position="202"/>
        <end position="229"/>
    </location>
</feature>
<evidence type="ECO:0000313" key="8">
    <source>
        <dbReference type="EMBL" id="KAH7957066.1"/>
    </source>
</evidence>
<feature type="domain" description="C2H2-type" evidence="7">
    <location>
        <begin position="174"/>
        <end position="201"/>
    </location>
</feature>
<keyword evidence="3 5" id="KW-0863">Zinc-finger</keyword>
<feature type="domain" description="C2H2-type" evidence="7">
    <location>
        <begin position="340"/>
        <end position="367"/>
    </location>
</feature>
<dbReference type="InterPro" id="IPR050758">
    <property type="entry name" value="Znf_C2H2-type"/>
</dbReference>
<evidence type="ECO:0000259" key="7">
    <source>
        <dbReference type="PROSITE" id="PS50157"/>
    </source>
</evidence>
<organism evidence="8 9">
    <name type="scientific">Rhipicephalus sanguineus</name>
    <name type="common">Brown dog tick</name>
    <name type="synonym">Ixodes sanguineus</name>
    <dbReference type="NCBI Taxonomy" id="34632"/>
    <lineage>
        <taxon>Eukaryota</taxon>
        <taxon>Metazoa</taxon>
        <taxon>Ecdysozoa</taxon>
        <taxon>Arthropoda</taxon>
        <taxon>Chelicerata</taxon>
        <taxon>Arachnida</taxon>
        <taxon>Acari</taxon>
        <taxon>Parasitiformes</taxon>
        <taxon>Ixodida</taxon>
        <taxon>Ixodoidea</taxon>
        <taxon>Ixodidae</taxon>
        <taxon>Rhipicephalinae</taxon>
        <taxon>Rhipicephalus</taxon>
        <taxon>Rhipicephalus</taxon>
    </lineage>
</organism>
<evidence type="ECO:0000256" key="5">
    <source>
        <dbReference type="PROSITE-ProRule" id="PRU00042"/>
    </source>
</evidence>
<dbReference type="InterPro" id="IPR036236">
    <property type="entry name" value="Znf_C2H2_sf"/>
</dbReference>
<dbReference type="PROSITE" id="PS50157">
    <property type="entry name" value="ZINC_FINGER_C2H2_2"/>
    <property type="match status" value="7"/>
</dbReference>
<evidence type="ECO:0000256" key="4">
    <source>
        <dbReference type="ARBA" id="ARBA00022833"/>
    </source>
</evidence>
<evidence type="ECO:0000256" key="1">
    <source>
        <dbReference type="ARBA" id="ARBA00022723"/>
    </source>
</evidence>
<evidence type="ECO:0000313" key="9">
    <source>
        <dbReference type="Proteomes" id="UP000821837"/>
    </source>
</evidence>
<reference evidence="8" key="2">
    <citation type="submission" date="2021-09" db="EMBL/GenBank/DDBJ databases">
        <authorList>
            <person name="Jia N."/>
            <person name="Wang J."/>
            <person name="Shi W."/>
            <person name="Du L."/>
            <person name="Sun Y."/>
            <person name="Zhan W."/>
            <person name="Jiang J."/>
            <person name="Wang Q."/>
            <person name="Zhang B."/>
            <person name="Ji P."/>
            <person name="Sakyi L.B."/>
            <person name="Cui X."/>
            <person name="Yuan T."/>
            <person name="Jiang B."/>
            <person name="Yang W."/>
            <person name="Lam T.T.-Y."/>
            <person name="Chang Q."/>
            <person name="Ding S."/>
            <person name="Wang X."/>
            <person name="Zhu J."/>
            <person name="Ruan X."/>
            <person name="Zhao L."/>
            <person name="Wei J."/>
            <person name="Que T."/>
            <person name="Du C."/>
            <person name="Cheng J."/>
            <person name="Dai P."/>
            <person name="Han X."/>
            <person name="Huang E."/>
            <person name="Gao Y."/>
            <person name="Liu J."/>
            <person name="Shao H."/>
            <person name="Ye R."/>
            <person name="Li L."/>
            <person name="Wei W."/>
            <person name="Wang X."/>
            <person name="Wang C."/>
            <person name="Huo Q."/>
            <person name="Li W."/>
            <person name="Guo W."/>
            <person name="Chen H."/>
            <person name="Chen S."/>
            <person name="Zhou L."/>
            <person name="Zhou L."/>
            <person name="Ni X."/>
            <person name="Tian J."/>
            <person name="Zhou Y."/>
            <person name="Sheng Y."/>
            <person name="Liu T."/>
            <person name="Pan Y."/>
            <person name="Xia L."/>
            <person name="Li J."/>
            <person name="Zhao F."/>
            <person name="Cao W."/>
        </authorList>
    </citation>
    <scope>NUCLEOTIDE SEQUENCE</scope>
    <source>
        <strain evidence="8">Rsan-2018</strain>
        <tissue evidence="8">Larvae</tissue>
    </source>
</reference>
<comment type="caution">
    <text evidence="8">The sequence shown here is derived from an EMBL/GenBank/DDBJ whole genome shotgun (WGS) entry which is preliminary data.</text>
</comment>
<keyword evidence="9" id="KW-1185">Reference proteome</keyword>
<proteinExistence type="predicted"/>
<keyword evidence="1" id="KW-0479">Metal-binding</keyword>
<dbReference type="VEuPathDB" id="VectorBase:RSAN_035910"/>
<dbReference type="AlphaFoldDB" id="A0A9D4SXH2"/>
<feature type="domain" description="C2H2-type" evidence="7">
    <location>
        <begin position="286"/>
        <end position="311"/>
    </location>
</feature>
<dbReference type="Pfam" id="PF13912">
    <property type="entry name" value="zf-C2H2_6"/>
    <property type="match status" value="1"/>
</dbReference>
<dbReference type="PANTHER" id="PTHR23234">
    <property type="entry name" value="ZNF44 PROTEIN"/>
    <property type="match status" value="1"/>
</dbReference>
<dbReference type="FunFam" id="3.30.160.60:FF:000446">
    <property type="entry name" value="Zinc finger protein"/>
    <property type="match status" value="3"/>
</dbReference>
<feature type="domain" description="C2H2-type" evidence="7">
    <location>
        <begin position="258"/>
        <end position="285"/>
    </location>
</feature>
<dbReference type="PROSITE" id="PS00028">
    <property type="entry name" value="ZINC_FINGER_C2H2_1"/>
    <property type="match status" value="5"/>
</dbReference>
<protein>
    <recommendedName>
        <fullName evidence="7">C2H2-type domain-containing protein</fullName>
    </recommendedName>
</protein>
<dbReference type="FunFam" id="3.30.160.60:FF:002343">
    <property type="entry name" value="Zinc finger protein 33A"/>
    <property type="match status" value="2"/>
</dbReference>
<keyword evidence="4" id="KW-0862">Zinc</keyword>
<keyword evidence="2" id="KW-0677">Repeat</keyword>
<gene>
    <name evidence="8" type="ORF">HPB52_015048</name>
</gene>
<evidence type="ECO:0000256" key="6">
    <source>
        <dbReference type="SAM" id="MobiDB-lite"/>
    </source>
</evidence>
<accession>A0A9D4SXH2</accession>
<sequence length="390" mass="43906">MLHLHGAERKRHTAKSIECGNLSEADVSGMYSGRDSGRSSRDPPLGEVSDRLSRVAENRHARRILDNRYHESRAFCVFIGVNEPRPHFVSVSESSGPGHFLAPVVLRVNVPWNRVNPEPLSDHIWNGGFLALLCVVTDAETFHYLVSRSRSRFCDEVNVYQTERDGNTTTTRSLQCGVCEKVFKYRSQLRTHLFTHVGEKRYACDVCGSRFAQKRNLVIHTRTHTGERPFECSSCPATLTRSDFLKRHTLTHTGERPHECNVCGHRFALKSTLTSHAATHSGKKAFACHVCGRKFALRATLHTRTHTGEKPYTCHLCPATFARLNTLKGHDASHTGERPHECDVCGKAFTAKCNLLRLKNFHSGVKEFSCAARASPREAIFRVISVFTQR</sequence>
<feature type="domain" description="C2H2-type" evidence="7">
    <location>
        <begin position="312"/>
        <end position="339"/>
    </location>
</feature>
<dbReference type="PANTHER" id="PTHR23234:SF10">
    <property type="entry name" value="RIKEN CDNA 6720489N17 GENE-RELATED"/>
    <property type="match status" value="1"/>
</dbReference>
<dbReference type="GO" id="GO:0006355">
    <property type="term" value="P:regulation of DNA-templated transcription"/>
    <property type="evidence" value="ECO:0007669"/>
    <property type="project" value="UniProtKB-ARBA"/>
</dbReference>
<dbReference type="InterPro" id="IPR013087">
    <property type="entry name" value="Znf_C2H2_type"/>
</dbReference>
<evidence type="ECO:0000256" key="3">
    <source>
        <dbReference type="ARBA" id="ARBA00022771"/>
    </source>
</evidence>
<dbReference type="SMART" id="SM00355">
    <property type="entry name" value="ZnF_C2H2"/>
    <property type="match status" value="7"/>
</dbReference>
<dbReference type="Gene3D" id="3.30.160.60">
    <property type="entry name" value="Classic Zinc Finger"/>
    <property type="match status" value="7"/>
</dbReference>
<dbReference type="Proteomes" id="UP000821837">
    <property type="component" value="Unassembled WGS sequence"/>
</dbReference>
<reference evidence="8" key="1">
    <citation type="journal article" date="2020" name="Cell">
        <title>Large-Scale Comparative Analyses of Tick Genomes Elucidate Their Genetic Diversity and Vector Capacities.</title>
        <authorList>
            <consortium name="Tick Genome and Microbiome Consortium (TIGMIC)"/>
            <person name="Jia N."/>
            <person name="Wang J."/>
            <person name="Shi W."/>
            <person name="Du L."/>
            <person name="Sun Y."/>
            <person name="Zhan W."/>
            <person name="Jiang J.F."/>
            <person name="Wang Q."/>
            <person name="Zhang B."/>
            <person name="Ji P."/>
            <person name="Bell-Sakyi L."/>
            <person name="Cui X.M."/>
            <person name="Yuan T.T."/>
            <person name="Jiang B.G."/>
            <person name="Yang W.F."/>
            <person name="Lam T.T."/>
            <person name="Chang Q.C."/>
            <person name="Ding S.J."/>
            <person name="Wang X.J."/>
            <person name="Zhu J.G."/>
            <person name="Ruan X.D."/>
            <person name="Zhao L."/>
            <person name="Wei J.T."/>
            <person name="Ye R.Z."/>
            <person name="Que T.C."/>
            <person name="Du C.H."/>
            <person name="Zhou Y.H."/>
            <person name="Cheng J.X."/>
            <person name="Dai P.F."/>
            <person name="Guo W.B."/>
            <person name="Han X.H."/>
            <person name="Huang E.J."/>
            <person name="Li L.F."/>
            <person name="Wei W."/>
            <person name="Gao Y.C."/>
            <person name="Liu J.Z."/>
            <person name="Shao H.Z."/>
            <person name="Wang X."/>
            <person name="Wang C.C."/>
            <person name="Yang T.C."/>
            <person name="Huo Q.B."/>
            <person name="Li W."/>
            <person name="Chen H.Y."/>
            <person name="Chen S.E."/>
            <person name="Zhou L.G."/>
            <person name="Ni X.B."/>
            <person name="Tian J.H."/>
            <person name="Sheng Y."/>
            <person name="Liu T."/>
            <person name="Pan Y.S."/>
            <person name="Xia L.Y."/>
            <person name="Li J."/>
            <person name="Zhao F."/>
            <person name="Cao W.C."/>
        </authorList>
    </citation>
    <scope>NUCLEOTIDE SEQUENCE</scope>
    <source>
        <strain evidence="8">Rsan-2018</strain>
    </source>
</reference>
<name>A0A9D4SXH2_RHISA</name>
<dbReference type="GO" id="GO:0005634">
    <property type="term" value="C:nucleus"/>
    <property type="evidence" value="ECO:0007669"/>
    <property type="project" value="UniProtKB-ARBA"/>
</dbReference>